<evidence type="ECO:0000256" key="1">
    <source>
        <dbReference type="ARBA" id="ARBA00022679"/>
    </source>
</evidence>
<keyword evidence="1" id="KW-0808">Transferase</keyword>
<reference evidence="6" key="1">
    <citation type="journal article" date="2019" name="Int. J. Syst. Evol. Microbiol.">
        <title>The Global Catalogue of Microorganisms (GCM) 10K type strain sequencing project: providing services to taxonomists for standard genome sequencing and annotation.</title>
        <authorList>
            <consortium name="The Broad Institute Genomics Platform"/>
            <consortium name="The Broad Institute Genome Sequencing Center for Infectious Disease"/>
            <person name="Wu L."/>
            <person name="Ma J."/>
        </authorList>
    </citation>
    <scope>NUCLEOTIDE SEQUENCE [LARGE SCALE GENOMIC DNA]</scope>
    <source>
        <strain evidence="6">JCM 16373</strain>
    </source>
</reference>
<feature type="region of interest" description="Disordered" evidence="3">
    <location>
        <begin position="64"/>
        <end position="87"/>
    </location>
</feature>
<gene>
    <name evidence="5" type="ORF">GCM10009863_39260</name>
</gene>
<dbReference type="EMBL" id="BAAARJ010000012">
    <property type="protein sequence ID" value="GAA2621348.1"/>
    <property type="molecule type" value="Genomic_DNA"/>
</dbReference>
<name>A0ABP6CKC3_9ACTN</name>
<dbReference type="PROSITE" id="PS51186">
    <property type="entry name" value="GNAT"/>
    <property type="match status" value="1"/>
</dbReference>
<evidence type="ECO:0000313" key="5">
    <source>
        <dbReference type="EMBL" id="GAA2621348.1"/>
    </source>
</evidence>
<dbReference type="PANTHER" id="PTHR43800:SF1">
    <property type="entry name" value="PEPTIDYL-LYSINE N-ACETYLTRANSFERASE YJAB"/>
    <property type="match status" value="1"/>
</dbReference>
<evidence type="ECO:0000256" key="2">
    <source>
        <dbReference type="ARBA" id="ARBA00023315"/>
    </source>
</evidence>
<dbReference type="Proteomes" id="UP001501447">
    <property type="component" value="Unassembled WGS sequence"/>
</dbReference>
<dbReference type="Gene3D" id="3.40.630.30">
    <property type="match status" value="1"/>
</dbReference>
<evidence type="ECO:0000313" key="6">
    <source>
        <dbReference type="Proteomes" id="UP001501447"/>
    </source>
</evidence>
<comment type="caution">
    <text evidence="5">The sequence shown here is derived from an EMBL/GenBank/DDBJ whole genome shotgun (WGS) entry which is preliminary data.</text>
</comment>
<protein>
    <submittedName>
        <fullName evidence="5">GNAT family N-acetyltransferase</fullName>
    </submittedName>
</protein>
<dbReference type="Pfam" id="PF00583">
    <property type="entry name" value="Acetyltransf_1"/>
    <property type="match status" value="1"/>
</dbReference>
<keyword evidence="2" id="KW-0012">Acyltransferase</keyword>
<sequence>MRIRAGARHELGRIQEIERAAGRSFRDVGMPEIADDEPPPTAALNGYQAARGLWVVSGGGGIGRETAAGPARDESGGPRAQQPGETGGEDMAIAYALVEPLDGCLHIEQISVHPDNARRGIGRALIRHLARCAVADRMPALTLTTFADVPWNAPYYARLGFRVLAAPELSPGLREIRRSEKGAGLDRWLRVCMRAETGTLLSTGQPDRPGAV</sequence>
<dbReference type="PANTHER" id="PTHR43800">
    <property type="entry name" value="PEPTIDYL-LYSINE N-ACETYLTRANSFERASE YJAB"/>
    <property type="match status" value="1"/>
</dbReference>
<feature type="domain" description="N-acetyltransferase" evidence="4">
    <location>
        <begin position="1"/>
        <end position="180"/>
    </location>
</feature>
<dbReference type="SUPFAM" id="SSF55729">
    <property type="entry name" value="Acyl-CoA N-acyltransferases (Nat)"/>
    <property type="match status" value="1"/>
</dbReference>
<organism evidence="5 6">
    <name type="scientific">Streptomyces axinellae</name>
    <dbReference type="NCBI Taxonomy" id="552788"/>
    <lineage>
        <taxon>Bacteria</taxon>
        <taxon>Bacillati</taxon>
        <taxon>Actinomycetota</taxon>
        <taxon>Actinomycetes</taxon>
        <taxon>Kitasatosporales</taxon>
        <taxon>Streptomycetaceae</taxon>
        <taxon>Streptomyces</taxon>
    </lineage>
</organism>
<keyword evidence="6" id="KW-1185">Reference proteome</keyword>
<evidence type="ECO:0000259" key="4">
    <source>
        <dbReference type="PROSITE" id="PS51186"/>
    </source>
</evidence>
<accession>A0ABP6CKC3</accession>
<dbReference type="InterPro" id="IPR016181">
    <property type="entry name" value="Acyl_CoA_acyltransferase"/>
</dbReference>
<dbReference type="RefSeq" id="WP_344567628.1">
    <property type="nucleotide sequence ID" value="NZ_BAAARJ010000012.1"/>
</dbReference>
<proteinExistence type="predicted"/>
<evidence type="ECO:0000256" key="3">
    <source>
        <dbReference type="SAM" id="MobiDB-lite"/>
    </source>
</evidence>
<dbReference type="InterPro" id="IPR000182">
    <property type="entry name" value="GNAT_dom"/>
</dbReference>
<dbReference type="CDD" id="cd04301">
    <property type="entry name" value="NAT_SF"/>
    <property type="match status" value="1"/>
</dbReference>